<evidence type="ECO:0000313" key="1">
    <source>
        <dbReference type="EMBL" id="OUJ69939.1"/>
    </source>
</evidence>
<reference evidence="1 2" key="1">
    <citation type="submission" date="2017-01" db="EMBL/GenBank/DDBJ databases">
        <title>A new Hymenobacter.</title>
        <authorList>
            <person name="Liang Y."/>
            <person name="Feng F."/>
        </authorList>
    </citation>
    <scope>NUCLEOTIDE SEQUENCE [LARGE SCALE GENOMIC DNA]</scope>
    <source>
        <strain evidence="1">MIMBbqt21</strain>
    </source>
</reference>
<dbReference type="OrthoDB" id="1349564at2"/>
<name>A0A243W8U1_9BACT</name>
<dbReference type="EMBL" id="MTSE01000028">
    <property type="protein sequence ID" value="OUJ69939.1"/>
    <property type="molecule type" value="Genomic_DNA"/>
</dbReference>
<dbReference type="AlphaFoldDB" id="A0A243W8U1"/>
<sequence length="167" mass="17836">MATPIDIQKIKIVGGSIPEFVVKGRQSISALMAQDETAAINFSQRVHIGLANTPTHIAVSLDVTCEAVAGNPAEPVGVGGNFTVDIVFEVENLTDLLQMIDQHPRPIPDMQLATLLISIAYSTARGMLWTRVAGTPLEGFTLPIVDVMQLIKDSAAAEAEEMNAVKN</sequence>
<organism evidence="1 2">
    <name type="scientific">Hymenobacter crusticola</name>
    <dbReference type="NCBI Taxonomy" id="1770526"/>
    <lineage>
        <taxon>Bacteria</taxon>
        <taxon>Pseudomonadati</taxon>
        <taxon>Bacteroidota</taxon>
        <taxon>Cytophagia</taxon>
        <taxon>Cytophagales</taxon>
        <taxon>Hymenobacteraceae</taxon>
        <taxon>Hymenobacter</taxon>
    </lineage>
</organism>
<comment type="caution">
    <text evidence="1">The sequence shown here is derived from an EMBL/GenBank/DDBJ whole genome shotgun (WGS) entry which is preliminary data.</text>
</comment>
<evidence type="ECO:0000313" key="2">
    <source>
        <dbReference type="Proteomes" id="UP000194873"/>
    </source>
</evidence>
<protein>
    <submittedName>
        <fullName evidence="1">Uncharacterized protein</fullName>
    </submittedName>
</protein>
<proteinExistence type="predicted"/>
<accession>A0A243W8U1</accession>
<keyword evidence="2" id="KW-1185">Reference proteome</keyword>
<dbReference type="RefSeq" id="WP_086596988.1">
    <property type="nucleotide sequence ID" value="NZ_MTSE01000028.1"/>
</dbReference>
<dbReference type="Proteomes" id="UP000194873">
    <property type="component" value="Unassembled WGS sequence"/>
</dbReference>
<gene>
    <name evidence="1" type="ORF">BXP70_25700</name>
</gene>